<dbReference type="RefSeq" id="WP_205156955.1">
    <property type="nucleotide sequence ID" value="NZ_JAFEUM010000001.1"/>
</dbReference>
<reference evidence="2 3" key="1">
    <citation type="submission" date="2021-02" db="EMBL/GenBank/DDBJ databases">
        <authorList>
            <person name="Park J.-S."/>
        </authorList>
    </citation>
    <scope>NUCLEOTIDE SEQUENCE [LARGE SCALE GENOMIC DNA]</scope>
    <source>
        <strain evidence="2 3">188UL20-2</strain>
    </source>
</reference>
<feature type="transmembrane region" description="Helical" evidence="1">
    <location>
        <begin position="6"/>
        <end position="22"/>
    </location>
</feature>
<proteinExistence type="predicted"/>
<evidence type="ECO:0000313" key="3">
    <source>
        <dbReference type="Proteomes" id="UP000809621"/>
    </source>
</evidence>
<evidence type="ECO:0000313" key="2">
    <source>
        <dbReference type="EMBL" id="MBM7035345.1"/>
    </source>
</evidence>
<name>A0ABS2HCM1_9VIBR</name>
<comment type="caution">
    <text evidence="2">The sequence shown here is derived from an EMBL/GenBank/DDBJ whole genome shotgun (WGS) entry which is preliminary data.</text>
</comment>
<accession>A0ABS2HCM1</accession>
<dbReference type="EMBL" id="JAFEUM010000001">
    <property type="protein sequence ID" value="MBM7035345.1"/>
    <property type="molecule type" value="Genomic_DNA"/>
</dbReference>
<evidence type="ECO:0000256" key="1">
    <source>
        <dbReference type="SAM" id="Phobius"/>
    </source>
</evidence>
<keyword evidence="1" id="KW-0472">Membrane</keyword>
<sequence length="114" mass="13347">MSIQIAFLLVFIAGGLSVWILMRMSNRVEKDRMAVIKHKISAMNGKVKRIDQIDRTYCPFSSEYQDPDLTYKFYKVSYDKHNQSKVCWVTLLMSQRSYGPSSAIQTDWVWRDLA</sequence>
<keyword evidence="3" id="KW-1185">Reference proteome</keyword>
<dbReference type="Proteomes" id="UP000809621">
    <property type="component" value="Unassembled WGS sequence"/>
</dbReference>
<keyword evidence="1" id="KW-1133">Transmembrane helix</keyword>
<gene>
    <name evidence="2" type="ORF">JQC93_02910</name>
</gene>
<protein>
    <recommendedName>
        <fullName evidence="4">DUF3592 domain-containing protein</fullName>
    </recommendedName>
</protein>
<organism evidence="2 3">
    <name type="scientific">Vibrio ulleungensis</name>
    <dbReference type="NCBI Taxonomy" id="2807619"/>
    <lineage>
        <taxon>Bacteria</taxon>
        <taxon>Pseudomonadati</taxon>
        <taxon>Pseudomonadota</taxon>
        <taxon>Gammaproteobacteria</taxon>
        <taxon>Vibrionales</taxon>
        <taxon>Vibrionaceae</taxon>
        <taxon>Vibrio</taxon>
    </lineage>
</organism>
<keyword evidence="1" id="KW-0812">Transmembrane</keyword>
<evidence type="ECO:0008006" key="4">
    <source>
        <dbReference type="Google" id="ProtNLM"/>
    </source>
</evidence>